<dbReference type="Proteomes" id="UP000249254">
    <property type="component" value="Unassembled WGS sequence"/>
</dbReference>
<comment type="caution">
    <text evidence="2">The sequence shown here is derived from an EMBL/GenBank/DDBJ whole genome shotgun (WGS) entry which is preliminary data.</text>
</comment>
<evidence type="ECO:0000313" key="3">
    <source>
        <dbReference type="Proteomes" id="UP000249254"/>
    </source>
</evidence>
<reference evidence="3" key="1">
    <citation type="submission" date="2018-05" db="EMBL/GenBank/DDBJ databases">
        <authorList>
            <person name="Li X."/>
        </authorList>
    </citation>
    <scope>NUCLEOTIDE SEQUENCE [LARGE SCALE GENOMIC DNA]</scope>
    <source>
        <strain evidence="3">LX32</strain>
    </source>
</reference>
<protein>
    <submittedName>
        <fullName evidence="2">Uncharacterized protein</fullName>
    </submittedName>
</protein>
<evidence type="ECO:0000256" key="1">
    <source>
        <dbReference type="SAM" id="MobiDB-lite"/>
    </source>
</evidence>
<organism evidence="2 3">
    <name type="scientific">Phenylobacterium soli</name>
    <dbReference type="NCBI Taxonomy" id="2170551"/>
    <lineage>
        <taxon>Bacteria</taxon>
        <taxon>Pseudomonadati</taxon>
        <taxon>Pseudomonadota</taxon>
        <taxon>Alphaproteobacteria</taxon>
        <taxon>Caulobacterales</taxon>
        <taxon>Caulobacteraceae</taxon>
        <taxon>Phenylobacterium</taxon>
    </lineage>
</organism>
<accession>A0A328AMH3</accession>
<name>A0A328AMH3_9CAUL</name>
<dbReference type="AlphaFoldDB" id="A0A328AMH3"/>
<feature type="region of interest" description="Disordered" evidence="1">
    <location>
        <begin position="21"/>
        <end position="52"/>
    </location>
</feature>
<dbReference type="EMBL" id="QFYQ01000001">
    <property type="protein sequence ID" value="RAK55611.1"/>
    <property type="molecule type" value="Genomic_DNA"/>
</dbReference>
<evidence type="ECO:0000313" key="2">
    <source>
        <dbReference type="EMBL" id="RAK55611.1"/>
    </source>
</evidence>
<feature type="compositionally biased region" description="Basic and acidic residues" evidence="1">
    <location>
        <begin position="29"/>
        <end position="47"/>
    </location>
</feature>
<proteinExistence type="predicted"/>
<gene>
    <name evidence="2" type="ORF">DJ017_14385</name>
</gene>
<dbReference type="RefSeq" id="WP_111529359.1">
    <property type="nucleotide sequence ID" value="NZ_QFYQ01000001.1"/>
</dbReference>
<sequence length="80" mass="8612">MSKRSDWSGCGIPEIVEFMAAEQGPSRDPLLERDPPALAPDQKDLHADQPLLDGLCGPGSTTSEHIQSGVVKRHTAFTVD</sequence>
<keyword evidence="3" id="KW-1185">Reference proteome</keyword>